<proteinExistence type="inferred from homology"/>
<dbReference type="Pfam" id="PF08281">
    <property type="entry name" value="Sigma70_r4_2"/>
    <property type="match status" value="1"/>
</dbReference>
<evidence type="ECO:0000259" key="8">
    <source>
        <dbReference type="Pfam" id="PF08281"/>
    </source>
</evidence>
<evidence type="ECO:0000256" key="5">
    <source>
        <dbReference type="ARBA" id="ARBA00023163"/>
    </source>
</evidence>
<dbReference type="KEGG" id="sacz:AOT14_12330"/>
<keyword evidence="10" id="KW-1185">Reference proteome</keyword>
<keyword evidence="4" id="KW-0238">DNA-binding</keyword>
<dbReference type="GO" id="GO:0003677">
    <property type="term" value="F:DNA binding"/>
    <property type="evidence" value="ECO:0007669"/>
    <property type="project" value="UniProtKB-KW"/>
</dbReference>
<evidence type="ECO:0000256" key="6">
    <source>
        <dbReference type="SAM" id="MobiDB-lite"/>
    </source>
</evidence>
<evidence type="ECO:0000256" key="2">
    <source>
        <dbReference type="ARBA" id="ARBA00023015"/>
    </source>
</evidence>
<dbReference type="Proteomes" id="UP000061010">
    <property type="component" value="Chromosome"/>
</dbReference>
<dbReference type="EMBL" id="CP012900">
    <property type="protein sequence ID" value="ALJ27637.1"/>
    <property type="molecule type" value="Genomic_DNA"/>
</dbReference>
<name>A0A0S1AXS8_9GAMM</name>
<sequence length="216" mass="24124">MCPVFRRMLPAGAVLRTLFGTLGLRIPRLSASRAPVDGVAPAPFGDGFTLFLRTQREPLRAFLRARGTSEEDAEDIVQDCMERLIRYREHPHAELKLLLYRIARNRLADRGRSPHAAPHLPLAEQDLPSEAPFSTPGPLRQAESGQMLNALRQALLKLPERCREVYLLNRITGMSYSQIARHRGITAKTVEKHVARALQGLRRELGADAFGMGGDE</sequence>
<feature type="domain" description="RNA polymerase sigma-70 region 2" evidence="7">
    <location>
        <begin position="57"/>
        <end position="112"/>
    </location>
</feature>
<dbReference type="InterPro" id="IPR036388">
    <property type="entry name" value="WH-like_DNA-bd_sf"/>
</dbReference>
<evidence type="ECO:0000313" key="9">
    <source>
        <dbReference type="EMBL" id="ALJ27637.1"/>
    </source>
</evidence>
<dbReference type="AlphaFoldDB" id="A0A0S1AXS8"/>
<accession>A0A0S1AXS8</accession>
<keyword evidence="2" id="KW-0805">Transcription regulation</keyword>
<organism evidence="9 10">
    <name type="scientific">Stenotrophomonas acidaminiphila</name>
    <dbReference type="NCBI Taxonomy" id="128780"/>
    <lineage>
        <taxon>Bacteria</taxon>
        <taxon>Pseudomonadati</taxon>
        <taxon>Pseudomonadota</taxon>
        <taxon>Gammaproteobacteria</taxon>
        <taxon>Lysobacterales</taxon>
        <taxon>Lysobacteraceae</taxon>
        <taxon>Stenotrophomonas</taxon>
    </lineage>
</organism>
<reference evidence="9 10" key="1">
    <citation type="journal article" date="2015" name="Genome Announc.">
        <title>Complete Genome Sequencing of Stenotrophomonas acidaminiphila ZAC14D2_NAIMI4_2, a Multidrug-Resistant Strain Isolated from Sediments of a Polluted River in Mexico, Uncovers New Antibiotic Resistance Genes and a Novel Class-II Lasso Peptide Biosynthesis Gene Cluster.</title>
        <authorList>
            <person name="Vinuesa P."/>
            <person name="Ochoa-Sanchez L.E."/>
        </authorList>
    </citation>
    <scope>NUCLEOTIDE SEQUENCE [LARGE SCALE GENOMIC DNA]</scope>
    <source>
        <strain evidence="9 10">ZAC14D2_NAIMI4_2</strain>
    </source>
</reference>
<gene>
    <name evidence="9" type="ORF">AOT14_12330</name>
</gene>
<dbReference type="Pfam" id="PF04542">
    <property type="entry name" value="Sigma70_r2"/>
    <property type="match status" value="1"/>
</dbReference>
<dbReference type="InterPro" id="IPR013324">
    <property type="entry name" value="RNA_pol_sigma_r3/r4-like"/>
</dbReference>
<dbReference type="InterPro" id="IPR007627">
    <property type="entry name" value="RNA_pol_sigma70_r2"/>
</dbReference>
<dbReference type="PANTHER" id="PTHR43133">
    <property type="entry name" value="RNA POLYMERASE ECF-TYPE SIGMA FACTO"/>
    <property type="match status" value="1"/>
</dbReference>
<evidence type="ECO:0000313" key="10">
    <source>
        <dbReference type="Proteomes" id="UP000061010"/>
    </source>
</evidence>
<dbReference type="InterPro" id="IPR013249">
    <property type="entry name" value="RNA_pol_sigma70_r4_t2"/>
</dbReference>
<dbReference type="GO" id="GO:0016987">
    <property type="term" value="F:sigma factor activity"/>
    <property type="evidence" value="ECO:0007669"/>
    <property type="project" value="UniProtKB-KW"/>
</dbReference>
<keyword evidence="3" id="KW-0731">Sigma factor</keyword>
<dbReference type="Gene3D" id="1.10.1740.10">
    <property type="match status" value="1"/>
</dbReference>
<protein>
    <submittedName>
        <fullName evidence="9">Sigma-70, region 4</fullName>
    </submittedName>
</protein>
<evidence type="ECO:0000256" key="3">
    <source>
        <dbReference type="ARBA" id="ARBA00023082"/>
    </source>
</evidence>
<evidence type="ECO:0000256" key="4">
    <source>
        <dbReference type="ARBA" id="ARBA00023125"/>
    </source>
</evidence>
<dbReference type="SUPFAM" id="SSF88946">
    <property type="entry name" value="Sigma2 domain of RNA polymerase sigma factors"/>
    <property type="match status" value="1"/>
</dbReference>
<keyword evidence="5" id="KW-0804">Transcription</keyword>
<feature type="region of interest" description="Disordered" evidence="6">
    <location>
        <begin position="111"/>
        <end position="138"/>
    </location>
</feature>
<dbReference type="CDD" id="cd06171">
    <property type="entry name" value="Sigma70_r4"/>
    <property type="match status" value="1"/>
</dbReference>
<evidence type="ECO:0000256" key="1">
    <source>
        <dbReference type="ARBA" id="ARBA00010641"/>
    </source>
</evidence>
<evidence type="ECO:0000259" key="7">
    <source>
        <dbReference type="Pfam" id="PF04542"/>
    </source>
</evidence>
<dbReference type="InterPro" id="IPR013325">
    <property type="entry name" value="RNA_pol_sigma_r2"/>
</dbReference>
<dbReference type="InterPro" id="IPR014284">
    <property type="entry name" value="RNA_pol_sigma-70_dom"/>
</dbReference>
<dbReference type="InterPro" id="IPR039425">
    <property type="entry name" value="RNA_pol_sigma-70-like"/>
</dbReference>
<dbReference type="Gene3D" id="1.10.10.10">
    <property type="entry name" value="Winged helix-like DNA-binding domain superfamily/Winged helix DNA-binding domain"/>
    <property type="match status" value="1"/>
</dbReference>
<dbReference type="PATRIC" id="fig|128780.6.peg.1239"/>
<dbReference type="GO" id="GO:0006352">
    <property type="term" value="P:DNA-templated transcription initiation"/>
    <property type="evidence" value="ECO:0007669"/>
    <property type="project" value="InterPro"/>
</dbReference>
<feature type="domain" description="RNA polymerase sigma factor 70 region 4 type 2" evidence="8">
    <location>
        <begin position="149"/>
        <end position="199"/>
    </location>
</feature>
<comment type="similarity">
    <text evidence="1">Belongs to the sigma-70 factor family. ECF subfamily.</text>
</comment>
<dbReference type="NCBIfam" id="TIGR02937">
    <property type="entry name" value="sigma70-ECF"/>
    <property type="match status" value="1"/>
</dbReference>
<dbReference type="SUPFAM" id="SSF88659">
    <property type="entry name" value="Sigma3 and sigma4 domains of RNA polymerase sigma factors"/>
    <property type="match status" value="1"/>
</dbReference>
<dbReference type="PANTHER" id="PTHR43133:SF8">
    <property type="entry name" value="RNA POLYMERASE SIGMA FACTOR HI_1459-RELATED"/>
    <property type="match status" value="1"/>
</dbReference>